<dbReference type="PANTHER" id="PTHR23521:SF3">
    <property type="entry name" value="MFS TRANSPORTER"/>
    <property type="match status" value="1"/>
</dbReference>
<proteinExistence type="predicted"/>
<comment type="caution">
    <text evidence="7">The sequence shown here is derived from an EMBL/GenBank/DDBJ whole genome shotgun (WGS) entry which is preliminary data.</text>
</comment>
<evidence type="ECO:0000256" key="2">
    <source>
        <dbReference type="ARBA" id="ARBA00022692"/>
    </source>
</evidence>
<feature type="non-terminal residue" evidence="7">
    <location>
        <position position="1"/>
    </location>
</feature>
<dbReference type="InterPro" id="IPR036259">
    <property type="entry name" value="MFS_trans_sf"/>
</dbReference>
<dbReference type="PANTHER" id="PTHR23521">
    <property type="entry name" value="TRANSPORTER MFS SUPERFAMILY"/>
    <property type="match status" value="1"/>
</dbReference>
<protein>
    <submittedName>
        <fullName evidence="7">MFS transporter</fullName>
    </submittedName>
</protein>
<dbReference type="Pfam" id="PF07690">
    <property type="entry name" value="MFS_1"/>
    <property type="match status" value="1"/>
</dbReference>
<evidence type="ECO:0000313" key="7">
    <source>
        <dbReference type="EMBL" id="MBK1789487.1"/>
    </source>
</evidence>
<sequence length="105" mass="10702">VVSTTLNLADRVPPHLLLAASAAAAAVCTLAVAVWATGLDVAVPLRFLTGVFLAGVYPVGMKLMASWSVRAARGKALGILVGALTLGSALPHLISGLGSWDWQVV</sequence>
<feature type="transmembrane region" description="Helical" evidence="5">
    <location>
        <begin position="76"/>
        <end position="94"/>
    </location>
</feature>
<dbReference type="PROSITE" id="PS50850">
    <property type="entry name" value="MFS"/>
    <property type="match status" value="1"/>
</dbReference>
<dbReference type="Proteomes" id="UP000635245">
    <property type="component" value="Unassembled WGS sequence"/>
</dbReference>
<evidence type="ECO:0000313" key="8">
    <source>
        <dbReference type="Proteomes" id="UP000635245"/>
    </source>
</evidence>
<comment type="subcellular location">
    <subcellularLocation>
        <location evidence="1">Cell membrane</location>
        <topology evidence="1">Multi-pass membrane protein</topology>
    </subcellularLocation>
</comment>
<evidence type="ECO:0000256" key="5">
    <source>
        <dbReference type="SAM" id="Phobius"/>
    </source>
</evidence>
<dbReference type="EMBL" id="JAENJH010000045">
    <property type="protein sequence ID" value="MBK1789487.1"/>
    <property type="molecule type" value="Genomic_DNA"/>
</dbReference>
<dbReference type="InterPro" id="IPR011701">
    <property type="entry name" value="MFS"/>
</dbReference>
<feature type="domain" description="Major facilitator superfamily (MFS) profile" evidence="6">
    <location>
        <begin position="1"/>
        <end position="105"/>
    </location>
</feature>
<evidence type="ECO:0000256" key="1">
    <source>
        <dbReference type="ARBA" id="ARBA00004651"/>
    </source>
</evidence>
<evidence type="ECO:0000259" key="6">
    <source>
        <dbReference type="PROSITE" id="PS50850"/>
    </source>
</evidence>
<dbReference type="Gene3D" id="1.20.1250.20">
    <property type="entry name" value="MFS general substrate transporter like domains"/>
    <property type="match status" value="1"/>
</dbReference>
<dbReference type="RefSeq" id="WP_200326420.1">
    <property type="nucleotide sequence ID" value="NZ_JAENJH010000045.1"/>
</dbReference>
<feature type="non-terminal residue" evidence="7">
    <location>
        <position position="105"/>
    </location>
</feature>
<name>A0A934QWC7_9PSEU</name>
<keyword evidence="2 5" id="KW-0812">Transmembrane</keyword>
<evidence type="ECO:0000256" key="3">
    <source>
        <dbReference type="ARBA" id="ARBA00022989"/>
    </source>
</evidence>
<keyword evidence="8" id="KW-1185">Reference proteome</keyword>
<feature type="transmembrane region" description="Helical" evidence="5">
    <location>
        <begin position="16"/>
        <end position="37"/>
    </location>
</feature>
<keyword evidence="3 5" id="KW-1133">Transmembrane helix</keyword>
<dbReference type="GO" id="GO:0022857">
    <property type="term" value="F:transmembrane transporter activity"/>
    <property type="evidence" value="ECO:0007669"/>
    <property type="project" value="InterPro"/>
</dbReference>
<gene>
    <name evidence="7" type="ORF">JHE00_34630</name>
</gene>
<dbReference type="AlphaFoldDB" id="A0A934QWC7"/>
<organism evidence="7 8">
    <name type="scientific">Prauserella cavernicola</name>
    <dbReference type="NCBI Taxonomy" id="2800127"/>
    <lineage>
        <taxon>Bacteria</taxon>
        <taxon>Bacillati</taxon>
        <taxon>Actinomycetota</taxon>
        <taxon>Actinomycetes</taxon>
        <taxon>Pseudonocardiales</taxon>
        <taxon>Pseudonocardiaceae</taxon>
        <taxon>Prauserella</taxon>
    </lineage>
</organism>
<evidence type="ECO:0000256" key="4">
    <source>
        <dbReference type="ARBA" id="ARBA00023136"/>
    </source>
</evidence>
<keyword evidence="4 5" id="KW-0472">Membrane</keyword>
<feature type="transmembrane region" description="Helical" evidence="5">
    <location>
        <begin position="43"/>
        <end position="64"/>
    </location>
</feature>
<accession>A0A934QWC7</accession>
<dbReference type="SUPFAM" id="SSF103473">
    <property type="entry name" value="MFS general substrate transporter"/>
    <property type="match status" value="1"/>
</dbReference>
<dbReference type="InterPro" id="IPR020846">
    <property type="entry name" value="MFS_dom"/>
</dbReference>
<dbReference type="GO" id="GO:0005886">
    <property type="term" value="C:plasma membrane"/>
    <property type="evidence" value="ECO:0007669"/>
    <property type="project" value="UniProtKB-SubCell"/>
</dbReference>
<reference evidence="7" key="1">
    <citation type="submission" date="2020-12" db="EMBL/GenBank/DDBJ databases">
        <title>Prauserella sp. ASG 168, a novel actinomycete isolated from cave rock.</title>
        <authorList>
            <person name="Suriyachadkun C."/>
        </authorList>
    </citation>
    <scope>NUCLEOTIDE SEQUENCE</scope>
    <source>
        <strain evidence="7">ASG 168</strain>
    </source>
</reference>